<accession>A0A1F5F455</accession>
<dbReference type="InterPro" id="IPR002878">
    <property type="entry name" value="ChsH2_C"/>
</dbReference>
<comment type="caution">
    <text evidence="2">The sequence shown here is derived from an EMBL/GenBank/DDBJ whole genome shotgun (WGS) entry which is preliminary data.</text>
</comment>
<sequence>MNLVRFSGRGEVYSVTQVGREQAPSGFVDLAPYGLAIVELPEGLRILGRLTDLEIDQQTGELELPQIGDQVEMVIRKGGGRDERGIINYQYTFRPPIVPATEQQVAEIRGEIAKWIKWGRE</sequence>
<evidence type="ECO:0000313" key="2">
    <source>
        <dbReference type="EMBL" id="OGD74390.1"/>
    </source>
</evidence>
<dbReference type="SUPFAM" id="SSF50249">
    <property type="entry name" value="Nucleic acid-binding proteins"/>
    <property type="match status" value="1"/>
</dbReference>
<evidence type="ECO:0000259" key="1">
    <source>
        <dbReference type="Pfam" id="PF01796"/>
    </source>
</evidence>
<proteinExistence type="predicted"/>
<feature type="domain" description="ChsH2 C-terminal OB-fold" evidence="1">
    <location>
        <begin position="4"/>
        <end position="76"/>
    </location>
</feature>
<dbReference type="Pfam" id="PF01796">
    <property type="entry name" value="OB_ChsH2_C"/>
    <property type="match status" value="1"/>
</dbReference>
<dbReference type="InterPro" id="IPR012340">
    <property type="entry name" value="NA-bd_OB-fold"/>
</dbReference>
<dbReference type="EMBL" id="MFAK01000036">
    <property type="protein sequence ID" value="OGD74390.1"/>
    <property type="molecule type" value="Genomic_DNA"/>
</dbReference>
<protein>
    <recommendedName>
        <fullName evidence="1">ChsH2 C-terminal OB-fold domain-containing protein</fullName>
    </recommendedName>
</protein>
<dbReference type="Proteomes" id="UP000176191">
    <property type="component" value="Unassembled WGS sequence"/>
</dbReference>
<organism evidence="2 3">
    <name type="scientific">Candidatus Collierbacteria bacterium RIFOXYA2_FULL_46_10</name>
    <dbReference type="NCBI Taxonomy" id="1817726"/>
    <lineage>
        <taxon>Bacteria</taxon>
        <taxon>Candidatus Collieribacteriota</taxon>
    </lineage>
</organism>
<reference evidence="2 3" key="1">
    <citation type="journal article" date="2016" name="Nat. Commun.">
        <title>Thousands of microbial genomes shed light on interconnected biogeochemical processes in an aquifer system.</title>
        <authorList>
            <person name="Anantharaman K."/>
            <person name="Brown C.T."/>
            <person name="Hug L.A."/>
            <person name="Sharon I."/>
            <person name="Castelle C.J."/>
            <person name="Probst A.J."/>
            <person name="Thomas B.C."/>
            <person name="Singh A."/>
            <person name="Wilkins M.J."/>
            <person name="Karaoz U."/>
            <person name="Brodie E.L."/>
            <person name="Williams K.H."/>
            <person name="Hubbard S.S."/>
            <person name="Banfield J.F."/>
        </authorList>
    </citation>
    <scope>NUCLEOTIDE SEQUENCE [LARGE SCALE GENOMIC DNA]</scope>
</reference>
<gene>
    <name evidence="2" type="ORF">A2228_02655</name>
</gene>
<name>A0A1F5F455_9BACT</name>
<dbReference type="AlphaFoldDB" id="A0A1F5F455"/>
<evidence type="ECO:0000313" key="3">
    <source>
        <dbReference type="Proteomes" id="UP000176191"/>
    </source>
</evidence>